<dbReference type="InterPro" id="IPR036397">
    <property type="entry name" value="RNaseH_sf"/>
</dbReference>
<dbReference type="AlphaFoldDB" id="A0AA39T511"/>
<evidence type="ECO:0000313" key="2">
    <source>
        <dbReference type="EMBL" id="KAK0605152.1"/>
    </source>
</evidence>
<comment type="caution">
    <text evidence="2">The sequence shown here is derived from an EMBL/GenBank/DDBJ whole genome shotgun (WGS) entry which is preliminary data.</text>
</comment>
<dbReference type="EMBL" id="JAUESC010000002">
    <property type="protein sequence ID" value="KAK0605152.1"/>
    <property type="molecule type" value="Genomic_DNA"/>
</dbReference>
<dbReference type="Gene3D" id="3.30.420.10">
    <property type="entry name" value="Ribonuclease H-like superfamily/Ribonuclease H"/>
    <property type="match status" value="1"/>
</dbReference>
<protein>
    <recommendedName>
        <fullName evidence="1">Integrase catalytic domain-containing protein</fullName>
    </recommendedName>
</protein>
<feature type="domain" description="Integrase catalytic" evidence="1">
    <location>
        <begin position="110"/>
        <end position="271"/>
    </location>
</feature>
<dbReference type="Proteomes" id="UP001168877">
    <property type="component" value="Unassembled WGS sequence"/>
</dbReference>
<evidence type="ECO:0000313" key="3">
    <source>
        <dbReference type="Proteomes" id="UP001168877"/>
    </source>
</evidence>
<accession>A0AA39T511</accession>
<dbReference type="InterPro" id="IPR001584">
    <property type="entry name" value="Integrase_cat-core"/>
</dbReference>
<dbReference type="PANTHER" id="PTHR48475:SF2">
    <property type="entry name" value="RIBONUCLEASE H"/>
    <property type="match status" value="1"/>
</dbReference>
<dbReference type="Pfam" id="PF00665">
    <property type="entry name" value="rve"/>
    <property type="match status" value="1"/>
</dbReference>
<name>A0AA39T511_ACESA</name>
<reference evidence="2" key="2">
    <citation type="submission" date="2023-06" db="EMBL/GenBank/DDBJ databases">
        <authorList>
            <person name="Swenson N.G."/>
            <person name="Wegrzyn J.L."/>
            <person name="Mcevoy S.L."/>
        </authorList>
    </citation>
    <scope>NUCLEOTIDE SEQUENCE</scope>
    <source>
        <strain evidence="2">NS2018</strain>
        <tissue evidence="2">Leaf</tissue>
    </source>
</reference>
<keyword evidence="3" id="KW-1185">Reference proteome</keyword>
<reference evidence="2" key="1">
    <citation type="journal article" date="2022" name="Plant J.">
        <title>Strategies of tolerance reflected in two North American maple genomes.</title>
        <authorList>
            <person name="McEvoy S.L."/>
            <person name="Sezen U.U."/>
            <person name="Trouern-Trend A."/>
            <person name="McMahon S.M."/>
            <person name="Schaberg P.G."/>
            <person name="Yang J."/>
            <person name="Wegrzyn J.L."/>
            <person name="Swenson N.G."/>
        </authorList>
    </citation>
    <scope>NUCLEOTIDE SEQUENCE</scope>
    <source>
        <strain evidence="2">NS2018</strain>
    </source>
</reference>
<dbReference type="InterPro" id="IPR012337">
    <property type="entry name" value="RNaseH-like_sf"/>
</dbReference>
<proteinExistence type="predicted"/>
<gene>
    <name evidence="2" type="ORF">LWI29_023395</name>
</gene>
<dbReference type="PROSITE" id="PS50994">
    <property type="entry name" value="INTEGRASE"/>
    <property type="match status" value="1"/>
</dbReference>
<dbReference type="FunFam" id="3.30.420.10:FF:000032">
    <property type="entry name" value="Retrovirus-related Pol polyprotein from transposon 297-like Protein"/>
    <property type="match status" value="1"/>
</dbReference>
<dbReference type="GO" id="GO:0015074">
    <property type="term" value="P:DNA integration"/>
    <property type="evidence" value="ECO:0007669"/>
    <property type="project" value="InterPro"/>
</dbReference>
<dbReference type="SUPFAM" id="SSF53098">
    <property type="entry name" value="Ribonuclease H-like"/>
    <property type="match status" value="1"/>
</dbReference>
<dbReference type="GO" id="GO:0003676">
    <property type="term" value="F:nucleic acid binding"/>
    <property type="evidence" value="ECO:0007669"/>
    <property type="project" value="InterPro"/>
</dbReference>
<sequence>MSAYLNKVKQLQSTFDEFSIKQIPRSENTQVDALASLGSTTTNNSKSVPIIHLMSPSIQESETVAPVDNGRSWIEPIFNYLQADILPDDRAEARRIKAKAAKFCILYVEFNFGPLAFMKWGMDIVGKLPAAPGGVVYMLVLTDYFTKWVEIEAYQQVRDIEVRNFIWKNIICRFGVPKEIVTDNGSQFISFDFKNFCDKYAIKLSFSTPRYPQANGQAESTNKTIINTLKKRLEAEKSQWAEKLPEILWSYRTTPRRSTGETPFSLVYGSEAIIPIETRLSTARSENPDEEQNNLELSFELDHLDERRDRAALRTQSYQQQVARHYNKKVNVRVFRLHDWVLRRVFQNTREEGAGELGPTWEGPYQITDVVGRGAYKLRGLDGQELHNSWNAIHLKQYHF</sequence>
<evidence type="ECO:0000259" key="1">
    <source>
        <dbReference type="PROSITE" id="PS50994"/>
    </source>
</evidence>
<organism evidence="2 3">
    <name type="scientific">Acer saccharum</name>
    <name type="common">Sugar maple</name>
    <dbReference type="NCBI Taxonomy" id="4024"/>
    <lineage>
        <taxon>Eukaryota</taxon>
        <taxon>Viridiplantae</taxon>
        <taxon>Streptophyta</taxon>
        <taxon>Embryophyta</taxon>
        <taxon>Tracheophyta</taxon>
        <taxon>Spermatophyta</taxon>
        <taxon>Magnoliopsida</taxon>
        <taxon>eudicotyledons</taxon>
        <taxon>Gunneridae</taxon>
        <taxon>Pentapetalae</taxon>
        <taxon>rosids</taxon>
        <taxon>malvids</taxon>
        <taxon>Sapindales</taxon>
        <taxon>Sapindaceae</taxon>
        <taxon>Hippocastanoideae</taxon>
        <taxon>Acereae</taxon>
        <taxon>Acer</taxon>
    </lineage>
</organism>
<dbReference type="PANTHER" id="PTHR48475">
    <property type="entry name" value="RIBONUCLEASE H"/>
    <property type="match status" value="1"/>
</dbReference>